<sequence length="86" mass="9514">MMWKMGVMLFVVFFLPPLASLQQDADVQAVNVDLRSDFYGVLKRPVRRCHGTCGHNDQCTGTCQCEQYDSCQCSSSGQYGGCTCSC</sequence>
<keyword evidence="1" id="KW-0732">Signal</keyword>
<accession>A0A0C9SEL2</accession>
<proteinExistence type="predicted"/>
<evidence type="ECO:0000256" key="1">
    <source>
        <dbReference type="SAM" id="SignalP"/>
    </source>
</evidence>
<organism evidence="2">
    <name type="scientific">Conus tribblei</name>
    <name type="common">Tribble's cone</name>
    <name type="synonym">Splinoconus tribblei</name>
    <dbReference type="NCBI Taxonomy" id="101761"/>
    <lineage>
        <taxon>Eukaryota</taxon>
        <taxon>Metazoa</taxon>
        <taxon>Spiralia</taxon>
        <taxon>Lophotrochozoa</taxon>
        <taxon>Mollusca</taxon>
        <taxon>Gastropoda</taxon>
        <taxon>Caenogastropoda</taxon>
        <taxon>Neogastropoda</taxon>
        <taxon>Conoidea</taxon>
        <taxon>Conidae</taxon>
        <taxon>Conus</taxon>
        <taxon>Splinoconus</taxon>
    </lineage>
</organism>
<dbReference type="EMBL" id="GCVM01000081">
    <property type="protein sequence ID" value="JAI17908.1"/>
    <property type="molecule type" value="Transcribed_RNA"/>
</dbReference>
<evidence type="ECO:0000313" key="3">
    <source>
        <dbReference type="EMBL" id="JAI17908.1"/>
    </source>
</evidence>
<dbReference type="EMBL" id="GCJM01000106">
    <property type="protein sequence ID" value="JAG92772.1"/>
    <property type="molecule type" value="Transcribed_RNA"/>
</dbReference>
<reference evidence="3" key="2">
    <citation type="submission" date="2015-04" db="EMBL/GenBank/DDBJ databases">
        <authorList>
            <person name="Syromyatnikov M.Y."/>
            <person name="Popov V.N."/>
        </authorList>
    </citation>
    <scope>NUCLEOTIDE SEQUENCE</scope>
    <source>
        <tissue evidence="3">Venom duct</tissue>
    </source>
</reference>
<protein>
    <submittedName>
        <fullName evidence="2">Ctr_16_T conopeptide</fullName>
    </submittedName>
    <submittedName>
        <fullName evidence="3">Ctr_S_1 conopeptide</fullName>
    </submittedName>
</protein>
<feature type="signal peptide" evidence="1">
    <location>
        <begin position="1"/>
        <end position="21"/>
    </location>
</feature>
<dbReference type="AlphaFoldDB" id="A0A0C9SEL2"/>
<feature type="chain" id="PRO_5014019763" evidence="1">
    <location>
        <begin position="22"/>
        <end position="86"/>
    </location>
</feature>
<name>A0A0C9SEL2_CONTD</name>
<evidence type="ECO:0000313" key="2">
    <source>
        <dbReference type="EMBL" id="JAG92772.1"/>
    </source>
</evidence>
<reference evidence="2" key="1">
    <citation type="journal article" date="2015" name="Mar. Biotechnol.">
        <title>High conopeptide diversity in Conus tribblei revealed through analysis of venom duct transcriptome using two high-throughput sequencing platforms.</title>
        <authorList>
            <person name="Barghi N."/>
            <person name="Concepcion G.P."/>
            <person name="Olivera B.M."/>
            <person name="Lluisma A.O."/>
        </authorList>
    </citation>
    <scope>NUCLEOTIDE SEQUENCE</scope>
    <source>
        <tissue evidence="2">Venom duct</tissue>
    </source>
</reference>